<dbReference type="GO" id="GO:0016020">
    <property type="term" value="C:membrane"/>
    <property type="evidence" value="ECO:0007669"/>
    <property type="project" value="UniProtKB-SubCell"/>
</dbReference>
<evidence type="ECO:0000256" key="8">
    <source>
        <dbReference type="ARBA" id="ARBA00023136"/>
    </source>
</evidence>
<evidence type="ECO:0000256" key="6">
    <source>
        <dbReference type="ARBA" id="ARBA00022989"/>
    </source>
</evidence>
<accession>A0ABD0YFV0</accession>
<keyword evidence="4 11" id="KW-0812">Transmembrane</keyword>
<dbReference type="GO" id="GO:0015031">
    <property type="term" value="P:protein transport"/>
    <property type="evidence" value="ECO:0007669"/>
    <property type="project" value="UniProtKB-KW"/>
</dbReference>
<keyword evidence="5" id="KW-0653">Protein transport</keyword>
<gene>
    <name evidence="13" type="ORF">AAG570_012927</name>
</gene>
<organism evidence="13 14">
    <name type="scientific">Ranatra chinensis</name>
    <dbReference type="NCBI Taxonomy" id="642074"/>
    <lineage>
        <taxon>Eukaryota</taxon>
        <taxon>Metazoa</taxon>
        <taxon>Ecdysozoa</taxon>
        <taxon>Arthropoda</taxon>
        <taxon>Hexapoda</taxon>
        <taxon>Insecta</taxon>
        <taxon>Pterygota</taxon>
        <taxon>Neoptera</taxon>
        <taxon>Paraneoptera</taxon>
        <taxon>Hemiptera</taxon>
        <taxon>Heteroptera</taxon>
        <taxon>Panheteroptera</taxon>
        <taxon>Nepomorpha</taxon>
        <taxon>Nepidae</taxon>
        <taxon>Ranatrinae</taxon>
        <taxon>Ranatra</taxon>
    </lineage>
</organism>
<feature type="transmembrane region" description="Helical" evidence="11">
    <location>
        <begin position="191"/>
        <end position="214"/>
    </location>
</feature>
<dbReference type="Proteomes" id="UP001558652">
    <property type="component" value="Unassembled WGS sequence"/>
</dbReference>
<name>A0ABD0YFV0_9HEMI</name>
<reference evidence="13 14" key="1">
    <citation type="submission" date="2024-07" db="EMBL/GenBank/DDBJ databases">
        <title>Chromosome-level genome assembly of the water stick insect Ranatra chinensis (Heteroptera: Nepidae).</title>
        <authorList>
            <person name="Liu X."/>
        </authorList>
    </citation>
    <scope>NUCLEOTIDE SEQUENCE [LARGE SCALE GENOMIC DNA]</scope>
    <source>
        <strain evidence="13">Cailab_2021Rc</strain>
        <tissue evidence="13">Muscle</tissue>
    </source>
</reference>
<dbReference type="PANTHER" id="PTHR15959">
    <property type="entry name" value="SYNTAXIN-18"/>
    <property type="match status" value="1"/>
</dbReference>
<evidence type="ECO:0000313" key="13">
    <source>
        <dbReference type="EMBL" id="KAL1129984.1"/>
    </source>
</evidence>
<evidence type="ECO:0000256" key="4">
    <source>
        <dbReference type="ARBA" id="ARBA00022692"/>
    </source>
</evidence>
<evidence type="ECO:0000259" key="12">
    <source>
        <dbReference type="Pfam" id="PF10496"/>
    </source>
</evidence>
<dbReference type="InterPro" id="IPR019529">
    <property type="entry name" value="Syntaxin-18_N"/>
</dbReference>
<comment type="similarity">
    <text evidence="2">Belongs to the syntaxin family.</text>
</comment>
<feature type="domain" description="SNARE-complex protein Syntaxin-18 N-terminal" evidence="12">
    <location>
        <begin position="219"/>
        <end position="261"/>
    </location>
</feature>
<proteinExistence type="inferred from homology"/>
<evidence type="ECO:0000313" key="14">
    <source>
        <dbReference type="Proteomes" id="UP001558652"/>
    </source>
</evidence>
<keyword evidence="6 11" id="KW-1133">Transmembrane helix</keyword>
<keyword evidence="7 9" id="KW-0175">Coiled coil</keyword>
<dbReference type="EMBL" id="JBFDAA010000008">
    <property type="protein sequence ID" value="KAL1129984.1"/>
    <property type="molecule type" value="Genomic_DNA"/>
</dbReference>
<dbReference type="AlphaFoldDB" id="A0ABD0YFV0"/>
<evidence type="ECO:0000256" key="1">
    <source>
        <dbReference type="ARBA" id="ARBA00004211"/>
    </source>
</evidence>
<feature type="region of interest" description="Disordered" evidence="10">
    <location>
        <begin position="285"/>
        <end position="310"/>
    </location>
</feature>
<feature type="coiled-coil region" evidence="9">
    <location>
        <begin position="333"/>
        <end position="360"/>
    </location>
</feature>
<dbReference type="PANTHER" id="PTHR15959:SF0">
    <property type="entry name" value="SYNTAXIN-18"/>
    <property type="match status" value="1"/>
</dbReference>
<evidence type="ECO:0000256" key="5">
    <source>
        <dbReference type="ARBA" id="ARBA00022927"/>
    </source>
</evidence>
<comment type="subcellular location">
    <subcellularLocation>
        <location evidence="1">Membrane</location>
        <topology evidence="1">Single-pass type IV membrane protein</topology>
    </subcellularLocation>
</comment>
<evidence type="ECO:0000256" key="10">
    <source>
        <dbReference type="SAM" id="MobiDB-lite"/>
    </source>
</evidence>
<feature type="compositionally biased region" description="Basic and acidic residues" evidence="10">
    <location>
        <begin position="300"/>
        <end position="310"/>
    </location>
</feature>
<keyword evidence="14" id="KW-1185">Reference proteome</keyword>
<keyword evidence="3" id="KW-0813">Transport</keyword>
<protein>
    <recommendedName>
        <fullName evidence="12">SNARE-complex protein Syntaxin-18 N-terminal domain-containing protein</fullName>
    </recommendedName>
</protein>
<evidence type="ECO:0000256" key="2">
    <source>
        <dbReference type="ARBA" id="ARBA00009063"/>
    </source>
</evidence>
<comment type="caution">
    <text evidence="13">The sequence shown here is derived from an EMBL/GenBank/DDBJ whole genome shotgun (WGS) entry which is preliminary data.</text>
</comment>
<evidence type="ECO:0000256" key="7">
    <source>
        <dbReference type="ARBA" id="ARBA00023054"/>
    </source>
</evidence>
<evidence type="ECO:0000256" key="9">
    <source>
        <dbReference type="SAM" id="Coils"/>
    </source>
</evidence>
<evidence type="ECO:0000256" key="3">
    <source>
        <dbReference type="ARBA" id="ARBA00022448"/>
    </source>
</evidence>
<sequence>MASKRQNMFHKNKKQETTDIDDRVMVLEDRMKSFGLEGLDSVNIRSQLGFLWTVTAQQLYCDYPQSFKAEDGVRAPKHVLPEQETTEIGSICHPFVINDTTTRGDYEVNIFKVGVEVLWDGLRKIGRIPGVWAKVKTLRLLLQRETGKQPPEDINKILRQRKRNEFLYRYECSAFVTVGVDRVSLLTKKTILMLIYVSDLTIDFVCFLLVVLIVGDNGKKCKELAHLITKLRDFLLEHRTAYLDFSPGLLAHSDRMSDRDRIDSEADEIAKVCTQILGHYKLETAGQSDPNRKAGLKLEPVSDKTSDPDKLSSMRDLSLVERKPCMVFTDRSLASLDDDNKLTEEEMQKFEEENQMLFNECYMLMEESLLDMQKHGKFIPLSIICLLLLSIMFWHYGIILSIERLKTNHNTEFQLYSTLYNLLSFTLEVKEVHGKVVKLAELLEMFTEKLLEQSEEIEHIERTLFGTMETLLRQTLNCARPYRIMLD</sequence>
<evidence type="ECO:0000256" key="11">
    <source>
        <dbReference type="SAM" id="Phobius"/>
    </source>
</evidence>
<keyword evidence="8 11" id="KW-0472">Membrane</keyword>
<feature type="transmembrane region" description="Helical" evidence="11">
    <location>
        <begin position="378"/>
        <end position="397"/>
    </location>
</feature>
<dbReference type="Pfam" id="PF10496">
    <property type="entry name" value="Syntaxin-18_N"/>
    <property type="match status" value="1"/>
</dbReference>